<reference evidence="8" key="1">
    <citation type="submission" date="2020-10" db="EMBL/GenBank/DDBJ databases">
        <authorList>
            <person name="Castelo-Branco R."/>
            <person name="Eusebio N."/>
            <person name="Adriana R."/>
            <person name="Vieira A."/>
            <person name="Brugerolle De Fraissinette N."/>
            <person name="Rezende De Castro R."/>
            <person name="Schneider M.P."/>
            <person name="Vasconcelos V."/>
            <person name="Leao P.N."/>
        </authorList>
    </citation>
    <scope>NUCLEOTIDE SEQUENCE</scope>
    <source>
        <strain evidence="8">LEGE 11479</strain>
    </source>
</reference>
<dbReference type="AlphaFoldDB" id="A0A928X2A8"/>
<dbReference type="Pfam" id="PF00462">
    <property type="entry name" value="Glutaredoxin"/>
    <property type="match status" value="1"/>
</dbReference>
<keyword evidence="2 5" id="KW-0812">Transmembrane</keyword>
<feature type="domain" description="Methylamine utilisation protein MauE" evidence="7">
    <location>
        <begin position="121"/>
        <end position="242"/>
    </location>
</feature>
<evidence type="ECO:0000256" key="5">
    <source>
        <dbReference type="SAM" id="Phobius"/>
    </source>
</evidence>
<feature type="transmembrane region" description="Helical" evidence="5">
    <location>
        <begin position="225"/>
        <end position="246"/>
    </location>
</feature>
<dbReference type="Proteomes" id="UP000615026">
    <property type="component" value="Unassembled WGS sequence"/>
</dbReference>
<dbReference type="Pfam" id="PF07291">
    <property type="entry name" value="MauE"/>
    <property type="match status" value="1"/>
</dbReference>
<dbReference type="RefSeq" id="WP_193992246.1">
    <property type="nucleotide sequence ID" value="NZ_JADEXP010000044.1"/>
</dbReference>
<protein>
    <submittedName>
        <fullName evidence="8">Glutaredoxin</fullName>
    </submittedName>
</protein>
<name>A0A928X2A8_LEPEC</name>
<dbReference type="SUPFAM" id="SSF52833">
    <property type="entry name" value="Thioredoxin-like"/>
    <property type="match status" value="1"/>
</dbReference>
<dbReference type="EMBL" id="JADEXP010000044">
    <property type="protein sequence ID" value="MBE9066471.1"/>
    <property type="molecule type" value="Genomic_DNA"/>
</dbReference>
<dbReference type="GO" id="GO:0030416">
    <property type="term" value="P:methylamine metabolic process"/>
    <property type="evidence" value="ECO:0007669"/>
    <property type="project" value="InterPro"/>
</dbReference>
<organism evidence="8 9">
    <name type="scientific">Leptolyngbya cf. ectocarpi LEGE 11479</name>
    <dbReference type="NCBI Taxonomy" id="1828722"/>
    <lineage>
        <taxon>Bacteria</taxon>
        <taxon>Bacillati</taxon>
        <taxon>Cyanobacteriota</taxon>
        <taxon>Cyanophyceae</taxon>
        <taxon>Leptolyngbyales</taxon>
        <taxon>Leptolyngbyaceae</taxon>
        <taxon>Leptolyngbya group</taxon>
        <taxon>Leptolyngbya</taxon>
    </lineage>
</organism>
<dbReference type="GO" id="GO:0016020">
    <property type="term" value="C:membrane"/>
    <property type="evidence" value="ECO:0007669"/>
    <property type="project" value="UniProtKB-SubCell"/>
</dbReference>
<accession>A0A928X2A8</accession>
<keyword evidence="9" id="KW-1185">Reference proteome</keyword>
<evidence type="ECO:0000256" key="2">
    <source>
        <dbReference type="ARBA" id="ARBA00022692"/>
    </source>
</evidence>
<evidence type="ECO:0000313" key="8">
    <source>
        <dbReference type="EMBL" id="MBE9066471.1"/>
    </source>
</evidence>
<comment type="subcellular location">
    <subcellularLocation>
        <location evidence="1">Membrane</location>
        <topology evidence="1">Multi-pass membrane protein</topology>
    </subcellularLocation>
</comment>
<comment type="caution">
    <text evidence="8">The sequence shown here is derived from an EMBL/GenBank/DDBJ whole genome shotgun (WGS) entry which is preliminary data.</text>
</comment>
<feature type="transmembrane region" description="Helical" evidence="5">
    <location>
        <begin position="186"/>
        <end position="204"/>
    </location>
</feature>
<keyword evidence="4 5" id="KW-0472">Membrane</keyword>
<dbReference type="InterPro" id="IPR009908">
    <property type="entry name" value="Methylamine_util_MauE"/>
</dbReference>
<feature type="transmembrane region" description="Helical" evidence="5">
    <location>
        <begin position="104"/>
        <end position="129"/>
    </location>
</feature>
<dbReference type="InterPro" id="IPR002109">
    <property type="entry name" value="Glutaredoxin"/>
</dbReference>
<keyword evidence="3 5" id="KW-1133">Transmembrane helix</keyword>
<evidence type="ECO:0000259" key="7">
    <source>
        <dbReference type="Pfam" id="PF07291"/>
    </source>
</evidence>
<feature type="domain" description="Glutaredoxin" evidence="6">
    <location>
        <begin position="22"/>
        <end position="79"/>
    </location>
</feature>
<evidence type="ECO:0000256" key="4">
    <source>
        <dbReference type="ARBA" id="ARBA00023136"/>
    </source>
</evidence>
<proteinExistence type="predicted"/>
<dbReference type="Gene3D" id="3.40.30.10">
    <property type="entry name" value="Glutaredoxin"/>
    <property type="match status" value="1"/>
</dbReference>
<evidence type="ECO:0000256" key="1">
    <source>
        <dbReference type="ARBA" id="ARBA00004141"/>
    </source>
</evidence>
<dbReference type="PROSITE" id="PS51354">
    <property type="entry name" value="GLUTAREDOXIN_2"/>
    <property type="match status" value="1"/>
</dbReference>
<sequence length="269" mass="28522">MTITSTTPTAQSVSQPVRLYRMVTPEHACPWGQRAVTLLQQKGIDFEDIHLTSSEAAADFKTQHQVPTTPQIFFGDERIGGYTDLASYFEVEAETADYSYTPVIALFSTAGLMALATSLGLNGFMGISLSMLASLKLMDLDAFTESFAKYDLITQRLQPYAKVYPFAELAIGLGFLSGIAPLATGIGSLAVGLSGVISVVKAVYIDKLALNCACVGGNSKAPLGVVSFTENALMVIMGAILVVSAAHNVETNALKQIDTPAIVQLQAVS</sequence>
<evidence type="ECO:0000259" key="6">
    <source>
        <dbReference type="Pfam" id="PF00462"/>
    </source>
</evidence>
<dbReference type="InterPro" id="IPR036249">
    <property type="entry name" value="Thioredoxin-like_sf"/>
</dbReference>
<evidence type="ECO:0000313" key="9">
    <source>
        <dbReference type="Proteomes" id="UP000615026"/>
    </source>
</evidence>
<gene>
    <name evidence="8" type="ORF">IQ260_07380</name>
</gene>
<evidence type="ECO:0000256" key="3">
    <source>
        <dbReference type="ARBA" id="ARBA00022989"/>
    </source>
</evidence>